<dbReference type="EMBL" id="CP036501">
    <property type="protein sequence ID" value="UZP73604.1"/>
    <property type="molecule type" value="Genomic_DNA"/>
</dbReference>
<keyword evidence="5 6" id="KW-0472">Membrane</keyword>
<feature type="transmembrane region" description="Helical" evidence="6">
    <location>
        <begin position="322"/>
        <end position="345"/>
    </location>
</feature>
<dbReference type="InterPro" id="IPR020846">
    <property type="entry name" value="MFS_dom"/>
</dbReference>
<dbReference type="PANTHER" id="PTHR23504">
    <property type="entry name" value="MAJOR FACILITATOR SUPERFAMILY DOMAIN-CONTAINING PROTEIN 10"/>
    <property type="match status" value="1"/>
</dbReference>
<feature type="transmembrane region" description="Helical" evidence="6">
    <location>
        <begin position="357"/>
        <end position="380"/>
    </location>
</feature>
<evidence type="ECO:0000256" key="5">
    <source>
        <dbReference type="ARBA" id="ARBA00023136"/>
    </source>
</evidence>
<dbReference type="PROSITE" id="PS50850">
    <property type="entry name" value="MFS"/>
    <property type="match status" value="1"/>
</dbReference>
<keyword evidence="2" id="KW-0813">Transport</keyword>
<keyword evidence="9" id="KW-1185">Reference proteome</keyword>
<dbReference type="Proteomes" id="UP001317963">
    <property type="component" value="Chromosome"/>
</dbReference>
<reference evidence="8 9" key="1">
    <citation type="submission" date="2019-02" db="EMBL/GenBank/DDBJ databases">
        <title>Halieaceae_genomes.</title>
        <authorList>
            <person name="Li S.-H."/>
        </authorList>
    </citation>
    <scope>NUCLEOTIDE SEQUENCE [LARGE SCALE GENOMIC DNA]</scope>
    <source>
        <strain evidence="8 9">JH123</strain>
    </source>
</reference>
<dbReference type="RefSeq" id="WP_279242402.1">
    <property type="nucleotide sequence ID" value="NZ_CP036501.1"/>
</dbReference>
<evidence type="ECO:0000256" key="3">
    <source>
        <dbReference type="ARBA" id="ARBA00022692"/>
    </source>
</evidence>
<organism evidence="8 9">
    <name type="scientific">Candidatus Paraluminiphilus aquimaris</name>
    <dbReference type="NCBI Taxonomy" id="2518994"/>
    <lineage>
        <taxon>Bacteria</taxon>
        <taxon>Pseudomonadati</taxon>
        <taxon>Pseudomonadota</taxon>
        <taxon>Gammaproteobacteria</taxon>
        <taxon>Cellvibrionales</taxon>
        <taxon>Halieaceae</taxon>
        <taxon>Candidatus Paraluminiphilus</taxon>
    </lineage>
</organism>
<dbReference type="InterPro" id="IPR011701">
    <property type="entry name" value="MFS"/>
</dbReference>
<feature type="transmembrane region" description="Helical" evidence="6">
    <location>
        <begin position="297"/>
        <end position="316"/>
    </location>
</feature>
<feature type="domain" description="Major facilitator superfamily (MFS) profile" evidence="7">
    <location>
        <begin position="29"/>
        <end position="410"/>
    </location>
</feature>
<name>A0ABY6Q4R2_9GAMM</name>
<feature type="transmembrane region" description="Helical" evidence="6">
    <location>
        <begin position="270"/>
        <end position="290"/>
    </location>
</feature>
<feature type="transmembrane region" description="Helical" evidence="6">
    <location>
        <begin position="65"/>
        <end position="83"/>
    </location>
</feature>
<feature type="transmembrane region" description="Helical" evidence="6">
    <location>
        <begin position="95"/>
        <end position="113"/>
    </location>
</feature>
<dbReference type="InterPro" id="IPR036259">
    <property type="entry name" value="MFS_trans_sf"/>
</dbReference>
<feature type="transmembrane region" description="Helical" evidence="6">
    <location>
        <begin position="181"/>
        <end position="203"/>
    </location>
</feature>
<evidence type="ECO:0000256" key="2">
    <source>
        <dbReference type="ARBA" id="ARBA00022448"/>
    </source>
</evidence>
<feature type="transmembrane region" description="Helical" evidence="6">
    <location>
        <begin position="29"/>
        <end position="53"/>
    </location>
</feature>
<feature type="transmembrane region" description="Helical" evidence="6">
    <location>
        <begin position="119"/>
        <end position="141"/>
    </location>
</feature>
<evidence type="ECO:0000256" key="4">
    <source>
        <dbReference type="ARBA" id="ARBA00022989"/>
    </source>
</evidence>
<dbReference type="Gene3D" id="1.20.1250.20">
    <property type="entry name" value="MFS general substrate transporter like domains"/>
    <property type="match status" value="1"/>
</dbReference>
<dbReference type="PANTHER" id="PTHR23504:SF15">
    <property type="entry name" value="MAJOR FACILITATOR SUPERFAMILY (MFS) PROFILE DOMAIN-CONTAINING PROTEIN"/>
    <property type="match status" value="1"/>
</dbReference>
<keyword evidence="4 6" id="KW-1133">Transmembrane helix</keyword>
<dbReference type="SUPFAM" id="SSF103473">
    <property type="entry name" value="MFS general substrate transporter"/>
    <property type="match status" value="1"/>
</dbReference>
<dbReference type="PRINTS" id="PR01035">
    <property type="entry name" value="TCRTETA"/>
</dbReference>
<dbReference type="Pfam" id="PF07690">
    <property type="entry name" value="MFS_1"/>
    <property type="match status" value="1"/>
</dbReference>
<gene>
    <name evidence="8" type="ORF">E0F26_02135</name>
</gene>
<dbReference type="CDD" id="cd17330">
    <property type="entry name" value="MFS_SLC46_TetA_like"/>
    <property type="match status" value="1"/>
</dbReference>
<evidence type="ECO:0000256" key="1">
    <source>
        <dbReference type="ARBA" id="ARBA00004141"/>
    </source>
</evidence>
<evidence type="ECO:0000256" key="6">
    <source>
        <dbReference type="SAM" id="Phobius"/>
    </source>
</evidence>
<evidence type="ECO:0000313" key="9">
    <source>
        <dbReference type="Proteomes" id="UP001317963"/>
    </source>
</evidence>
<dbReference type="InterPro" id="IPR001958">
    <property type="entry name" value="Tet-R_TetA/multi-R_MdtG-like"/>
</dbReference>
<feature type="transmembrane region" description="Helical" evidence="6">
    <location>
        <begin position="239"/>
        <end position="258"/>
    </location>
</feature>
<keyword evidence="3 6" id="KW-0812">Transmembrane</keyword>
<protein>
    <submittedName>
        <fullName evidence="8">MFS transporter</fullName>
    </submittedName>
</protein>
<feature type="transmembrane region" description="Helical" evidence="6">
    <location>
        <begin position="386"/>
        <end position="407"/>
    </location>
</feature>
<comment type="subcellular location">
    <subcellularLocation>
        <location evidence="1">Membrane</location>
        <topology evidence="1">Multi-pass membrane protein</topology>
    </subcellularLocation>
</comment>
<accession>A0ABY6Q4R2</accession>
<sequence length="416" mass="43866">MLNRLSMIAKLLGSPHRMPSNDASRHSPLIWLVFLVIVIDLVGFGLVIPLLPFMAPSLGGDAADIAFIMITYAIGAAIIAPMWGRLSDTAGRRFALVLALLASSGAYVVTALSDTLMQVYVGRALSGLAAGSLPVATALMADLSPPERRAKAMGLVGTAFGLGLIAGPVLGGLLTGDSESFALPFYTAAVMSLIAAIFAFWLLPPQIVRSEGGKGDQALPNTSVSVLAPRKNKLLLMQYVTHTCSVSSIIYLFPLWVADAYQWGPSNVGYFFGVVGVSMITLQGGLLATLSRVFGHLNVLRVGAIVYAASLFVVALGETTLWMPAMILFAFSGSTVCLPLLNAIASEIVQSNHRGRMMGMTASASSVGRIVGPLFAAGLLSSQGFGMAWLGSGLMVLFLVFWSFTAARDFKRLELS</sequence>
<evidence type="ECO:0000259" key="7">
    <source>
        <dbReference type="PROSITE" id="PS50850"/>
    </source>
</evidence>
<proteinExistence type="predicted"/>
<evidence type="ECO:0000313" key="8">
    <source>
        <dbReference type="EMBL" id="UZP73604.1"/>
    </source>
</evidence>
<feature type="transmembrane region" description="Helical" evidence="6">
    <location>
        <begin position="153"/>
        <end position="175"/>
    </location>
</feature>